<dbReference type="SMART" id="SM01118">
    <property type="entry name" value="CYTH"/>
    <property type="match status" value="1"/>
</dbReference>
<proteinExistence type="predicted"/>
<dbReference type="SUPFAM" id="SSF55154">
    <property type="entry name" value="CYTH-like phosphatases"/>
    <property type="match status" value="1"/>
</dbReference>
<feature type="domain" description="CYTH" evidence="1">
    <location>
        <begin position="7"/>
        <end position="206"/>
    </location>
</feature>
<dbReference type="Pfam" id="PF01928">
    <property type="entry name" value="CYTH"/>
    <property type="match status" value="1"/>
</dbReference>
<gene>
    <name evidence="2" type="ORF">HLA99_02545</name>
</gene>
<protein>
    <submittedName>
        <fullName evidence="2">CYTH domain-containing protein</fullName>
    </submittedName>
</protein>
<keyword evidence="3" id="KW-1185">Reference proteome</keyword>
<dbReference type="Proteomes" id="UP000543598">
    <property type="component" value="Unassembled WGS sequence"/>
</dbReference>
<accession>A0A7Y2PXX9</accession>
<reference evidence="2 3" key="1">
    <citation type="submission" date="2020-05" db="EMBL/GenBank/DDBJ databases">
        <title>MicrobeNet Type strains.</title>
        <authorList>
            <person name="Nicholson A.C."/>
        </authorList>
    </citation>
    <scope>NUCLEOTIDE SEQUENCE [LARGE SCALE GENOMIC DNA]</scope>
    <source>
        <strain evidence="2 3">JCM 14282</strain>
    </source>
</reference>
<dbReference type="RefSeq" id="WP_167040009.1">
    <property type="nucleotide sequence ID" value="NZ_BAAANA010000003.1"/>
</dbReference>
<evidence type="ECO:0000313" key="2">
    <source>
        <dbReference type="EMBL" id="NNH02741.1"/>
    </source>
</evidence>
<sequence>MAEPSRSVEVELKFDVDADTPLPDWTALPGVVGASAPEPRDLDARYLDTNDHALGRAGFALRRRTGGPDAGWHLKGPRGEDGGRVELHWPLGDHDGVPDAVAAVVAEIADAPMHPAARIRNARTAYSLLDAEGAVVAEFVDDRVVATDERRGAEQSWREWEFELGPAAPASAGERAALFDAATDAVHAAGGRNAASESKLGRALGV</sequence>
<evidence type="ECO:0000313" key="3">
    <source>
        <dbReference type="Proteomes" id="UP000543598"/>
    </source>
</evidence>
<dbReference type="InterPro" id="IPR033469">
    <property type="entry name" value="CYTH-like_dom_sf"/>
</dbReference>
<dbReference type="EMBL" id="JABEMB010000002">
    <property type="protein sequence ID" value="NNH02741.1"/>
    <property type="molecule type" value="Genomic_DNA"/>
</dbReference>
<dbReference type="AlphaFoldDB" id="A0A7Y2PXX9"/>
<comment type="caution">
    <text evidence="2">The sequence shown here is derived from an EMBL/GenBank/DDBJ whole genome shotgun (WGS) entry which is preliminary data.</text>
</comment>
<evidence type="ECO:0000259" key="1">
    <source>
        <dbReference type="SMART" id="SM01118"/>
    </source>
</evidence>
<organism evidence="2 3">
    <name type="scientific">Microbacterium ulmi</name>
    <dbReference type="NCBI Taxonomy" id="179095"/>
    <lineage>
        <taxon>Bacteria</taxon>
        <taxon>Bacillati</taxon>
        <taxon>Actinomycetota</taxon>
        <taxon>Actinomycetes</taxon>
        <taxon>Micrococcales</taxon>
        <taxon>Microbacteriaceae</taxon>
        <taxon>Microbacterium</taxon>
    </lineage>
</organism>
<dbReference type="CDD" id="cd07374">
    <property type="entry name" value="CYTH-like_Pase"/>
    <property type="match status" value="1"/>
</dbReference>
<dbReference type="Gene3D" id="2.40.320.10">
    <property type="entry name" value="Hypothetical Protein Pfu-838710-001"/>
    <property type="match status" value="1"/>
</dbReference>
<dbReference type="InterPro" id="IPR023577">
    <property type="entry name" value="CYTH_domain"/>
</dbReference>
<name>A0A7Y2PXX9_9MICO</name>